<dbReference type="Pfam" id="PF19433">
    <property type="entry name" value="NDNF_C"/>
    <property type="match status" value="1"/>
</dbReference>
<dbReference type="RefSeq" id="XP_013780142.1">
    <property type="nucleotide sequence ID" value="XM_013924688.2"/>
</dbReference>
<name>A0ABM1BE42_LIMPO</name>
<evidence type="ECO:0000256" key="1">
    <source>
        <dbReference type="ARBA" id="ARBA00004613"/>
    </source>
</evidence>
<gene>
    <name evidence="10" type="primary">LOC106464544</name>
</gene>
<evidence type="ECO:0000256" key="4">
    <source>
        <dbReference type="ARBA" id="ARBA00022737"/>
    </source>
</evidence>
<evidence type="ECO:0000256" key="2">
    <source>
        <dbReference type="ARBA" id="ARBA00022525"/>
    </source>
</evidence>
<dbReference type="InterPro" id="IPR019326">
    <property type="entry name" value="NDNF"/>
</dbReference>
<dbReference type="InterPro" id="IPR055271">
    <property type="entry name" value="NDNF_Fn(III)_1"/>
</dbReference>
<evidence type="ECO:0000259" key="8">
    <source>
        <dbReference type="SMART" id="SM00060"/>
    </source>
</evidence>
<keyword evidence="3" id="KW-0732">Signal</keyword>
<dbReference type="PANTHER" id="PTHR14619:SF3">
    <property type="entry name" value="PROTEIN NDNF"/>
    <property type="match status" value="1"/>
</dbReference>
<dbReference type="GeneID" id="106464544"/>
<reference evidence="10" key="1">
    <citation type="submission" date="2025-08" db="UniProtKB">
        <authorList>
            <consortium name="RefSeq"/>
        </authorList>
    </citation>
    <scope>IDENTIFICATION</scope>
    <source>
        <tissue evidence="10">Muscle</tissue>
    </source>
</reference>
<comment type="subcellular location">
    <subcellularLocation>
        <location evidence="1">Secreted</location>
    </subcellularLocation>
</comment>
<feature type="domain" description="Fibronectin type-III" evidence="8">
    <location>
        <begin position="107"/>
        <end position="243"/>
    </location>
</feature>
<dbReference type="Gene3D" id="2.60.40.10">
    <property type="entry name" value="Immunoglobulins"/>
    <property type="match status" value="1"/>
</dbReference>
<evidence type="ECO:0000256" key="3">
    <source>
        <dbReference type="ARBA" id="ARBA00022729"/>
    </source>
</evidence>
<keyword evidence="4" id="KW-0677">Repeat</keyword>
<organism evidence="9 10">
    <name type="scientific">Limulus polyphemus</name>
    <name type="common">Atlantic horseshoe crab</name>
    <dbReference type="NCBI Taxonomy" id="6850"/>
    <lineage>
        <taxon>Eukaryota</taxon>
        <taxon>Metazoa</taxon>
        <taxon>Ecdysozoa</taxon>
        <taxon>Arthropoda</taxon>
        <taxon>Chelicerata</taxon>
        <taxon>Merostomata</taxon>
        <taxon>Xiphosura</taxon>
        <taxon>Limulidae</taxon>
        <taxon>Limulus</taxon>
    </lineage>
</organism>
<dbReference type="InterPro" id="IPR036116">
    <property type="entry name" value="FN3_sf"/>
</dbReference>
<dbReference type="InterPro" id="IPR045805">
    <property type="entry name" value="NDNF_C"/>
</dbReference>
<keyword evidence="9" id="KW-1185">Reference proteome</keyword>
<sequence length="493" mass="56699">MAAKELTICGGFSALTRPELYSYVISIEVMYVLSVFSIDIQQNDIASGDVAPSYSVLQATYFGQEQRTYTNLNSYAGLYMLEMDSHGNDTSVKIFVSTKPGVHFPHPLLPSNPRVGILKVRRNRVLITWMISPTESQHNQVVEYCVSANPRKSYKTQCEVDSDINGDIPPTPPPWAGFGFWWEKLARKKLLMKVRGIKKSVTVLEDIIYECVGRKTWHMFRDLQEGTTYFFDVFSVNPVNNASIAYLGASTTTKVSKSGRIRDHSLTTLKLEESDDFSSVSSYTLRQKTPVLYFFIRSCMGPGPVEFEVSLNRNVLLNTRVMSTETLSINDAPNGTYTFTVSSLVRQTREVQLFVSRRYWKFPFPDLPKDKRILVFDSLTTCDSVMLAWRASSDDKVRYCIYQSNDTRNLMPLFSCEPKYEHGYNREEVMCRRYNRYSRHRIQDLIMQKVRGLKPGNSYVFEVHVTKARGDTLPYEQVLATTRKHCTSYRRNR</sequence>
<feature type="domain" description="Fibronectin type-III" evidence="8">
    <location>
        <begin position="365"/>
        <end position="472"/>
    </location>
</feature>
<accession>A0ABM1BE42</accession>
<proteinExistence type="predicted"/>
<comment type="function">
    <text evidence="7">Secretory protein that plays a role in various cellular processes. Acts as a chemorepellent acting on gonadotropin-releasing hormone (GnRH) expressing neurons regulating their migration to the hypothalamus. Also promotes neuron migration, growth and survival as well as neurite outgrowth and is involved in the development of the olfactory system. May also act through the regulation of growth factors activity and downstream signaling. Also regulates extracellular matrix assembly and cell adhesiveness. Promotes endothelial cell survival, vessel formation and plays an important role in the process of revascularization through NOS3-dependent mechanisms.</text>
</comment>
<keyword evidence="2" id="KW-0964">Secreted</keyword>
<evidence type="ECO:0000256" key="6">
    <source>
        <dbReference type="ARBA" id="ARBA00024096"/>
    </source>
</evidence>
<evidence type="ECO:0000256" key="7">
    <source>
        <dbReference type="ARBA" id="ARBA00046135"/>
    </source>
</evidence>
<evidence type="ECO:0000313" key="9">
    <source>
        <dbReference type="Proteomes" id="UP000694941"/>
    </source>
</evidence>
<protein>
    <recommendedName>
        <fullName evidence="6">Protein NDNF</fullName>
    </recommendedName>
</protein>
<evidence type="ECO:0000256" key="5">
    <source>
        <dbReference type="ARBA" id="ARBA00023180"/>
    </source>
</evidence>
<dbReference type="PANTHER" id="PTHR14619">
    <property type="entry name" value="NEURON-DERIVED NEUROTROPHIC FACTOR"/>
    <property type="match status" value="1"/>
</dbReference>
<dbReference type="SMART" id="SM00060">
    <property type="entry name" value="FN3"/>
    <property type="match status" value="2"/>
</dbReference>
<dbReference type="InterPro" id="IPR003961">
    <property type="entry name" value="FN3_dom"/>
</dbReference>
<keyword evidence="5" id="KW-0325">Glycoprotein</keyword>
<dbReference type="SUPFAM" id="SSF49265">
    <property type="entry name" value="Fibronectin type III"/>
    <property type="match status" value="1"/>
</dbReference>
<dbReference type="InterPro" id="IPR013783">
    <property type="entry name" value="Ig-like_fold"/>
</dbReference>
<dbReference type="Pfam" id="PF10179">
    <property type="entry name" value="NDNF"/>
    <property type="match status" value="1"/>
</dbReference>
<evidence type="ECO:0000313" key="10">
    <source>
        <dbReference type="RefSeq" id="XP_013780142.1"/>
    </source>
</evidence>
<dbReference type="Proteomes" id="UP000694941">
    <property type="component" value="Unplaced"/>
</dbReference>